<feature type="region of interest" description="Disordered" evidence="1">
    <location>
        <begin position="453"/>
        <end position="655"/>
    </location>
</feature>
<comment type="caution">
    <text evidence="2">The sequence shown here is derived from an EMBL/GenBank/DDBJ whole genome shotgun (WGS) entry which is preliminary data.</text>
</comment>
<feature type="region of interest" description="Disordered" evidence="1">
    <location>
        <begin position="148"/>
        <end position="169"/>
    </location>
</feature>
<evidence type="ECO:0000256" key="1">
    <source>
        <dbReference type="SAM" id="MobiDB-lite"/>
    </source>
</evidence>
<proteinExistence type="predicted"/>
<name>A0ABQ8K0K6_9APHY</name>
<feature type="compositionally biased region" description="Polar residues" evidence="1">
    <location>
        <begin position="54"/>
        <end position="69"/>
    </location>
</feature>
<dbReference type="RefSeq" id="XP_047773523.1">
    <property type="nucleotide sequence ID" value="XM_047928067.1"/>
</dbReference>
<accession>A0ABQ8K0K6</accession>
<dbReference type="Proteomes" id="UP000814176">
    <property type="component" value="Unassembled WGS sequence"/>
</dbReference>
<feature type="region of interest" description="Disordered" evidence="1">
    <location>
        <begin position="1"/>
        <end position="89"/>
    </location>
</feature>
<gene>
    <name evidence="2" type="ORF">C8Q71DRAFT_862754</name>
</gene>
<protein>
    <submittedName>
        <fullName evidence="2">Uncharacterized protein</fullName>
    </submittedName>
</protein>
<reference evidence="2 3" key="1">
    <citation type="journal article" date="2021" name="Environ. Microbiol.">
        <title>Gene family expansions and transcriptome signatures uncover fungal adaptations to wood decay.</title>
        <authorList>
            <person name="Hage H."/>
            <person name="Miyauchi S."/>
            <person name="Viragh M."/>
            <person name="Drula E."/>
            <person name="Min B."/>
            <person name="Chaduli D."/>
            <person name="Navarro D."/>
            <person name="Favel A."/>
            <person name="Norest M."/>
            <person name="Lesage-Meessen L."/>
            <person name="Balint B."/>
            <person name="Merenyi Z."/>
            <person name="de Eugenio L."/>
            <person name="Morin E."/>
            <person name="Martinez A.T."/>
            <person name="Baldrian P."/>
            <person name="Stursova M."/>
            <person name="Martinez M.J."/>
            <person name="Novotny C."/>
            <person name="Magnuson J.K."/>
            <person name="Spatafora J.W."/>
            <person name="Maurice S."/>
            <person name="Pangilinan J."/>
            <person name="Andreopoulos W."/>
            <person name="LaButti K."/>
            <person name="Hundley H."/>
            <person name="Na H."/>
            <person name="Kuo A."/>
            <person name="Barry K."/>
            <person name="Lipzen A."/>
            <person name="Henrissat B."/>
            <person name="Riley R."/>
            <person name="Ahrendt S."/>
            <person name="Nagy L.G."/>
            <person name="Grigoriev I.V."/>
            <person name="Martin F."/>
            <person name="Rosso M.N."/>
        </authorList>
    </citation>
    <scope>NUCLEOTIDE SEQUENCE [LARGE SCALE GENOMIC DNA]</scope>
    <source>
        <strain evidence="2 3">CIRM-BRFM 1785</strain>
    </source>
</reference>
<organism evidence="2 3">
    <name type="scientific">Rhodofomes roseus</name>
    <dbReference type="NCBI Taxonomy" id="34475"/>
    <lineage>
        <taxon>Eukaryota</taxon>
        <taxon>Fungi</taxon>
        <taxon>Dikarya</taxon>
        <taxon>Basidiomycota</taxon>
        <taxon>Agaricomycotina</taxon>
        <taxon>Agaricomycetes</taxon>
        <taxon>Polyporales</taxon>
        <taxon>Rhodofomes</taxon>
    </lineage>
</organism>
<evidence type="ECO:0000313" key="3">
    <source>
        <dbReference type="Proteomes" id="UP000814176"/>
    </source>
</evidence>
<evidence type="ECO:0000313" key="2">
    <source>
        <dbReference type="EMBL" id="KAH9830171.1"/>
    </source>
</evidence>
<dbReference type="EMBL" id="JADCUA010000033">
    <property type="protein sequence ID" value="KAH9830171.1"/>
    <property type="molecule type" value="Genomic_DNA"/>
</dbReference>
<feature type="compositionally biased region" description="Acidic residues" evidence="1">
    <location>
        <begin position="482"/>
        <end position="493"/>
    </location>
</feature>
<feature type="compositionally biased region" description="Basic and acidic residues" evidence="1">
    <location>
        <begin position="584"/>
        <end position="603"/>
    </location>
</feature>
<keyword evidence="3" id="KW-1185">Reference proteome</keyword>
<dbReference type="GeneID" id="72008799"/>
<feature type="compositionally biased region" description="Low complexity" evidence="1">
    <location>
        <begin position="616"/>
        <end position="646"/>
    </location>
</feature>
<sequence length="655" mass="71423">MLPESDDSAPHPSHRRERSPDAEVAQRANVVANEPKASVPDPANAASEKEASAPQVNESSNQAGTNSTVPDAPPKPKKQKKPRTNWQELGLVELLQSHMAGWNASGDDTQRRKAFLDKVVAEIAASGKWKPKNPTNLRAVTRTWFKNHKNDTHDSGSESEDDVPDNDNATQKSIFSKRAKGPSERWAEVPENKARILQYMDPTKGAGQGGRIAAMRKRLYDELPQEEKDYWESLPPPEQTPDEVEADMAENRKKLPDTLSEMLRSLIGVGPHRIGNTIFFVRWAIMPADGELDTMQFYVGDEPDGESFIDYAGGLMAENTQWVGYSQKALRVGHGITYVNGRPMLPESRPEWNGINMIEVLQEYFRAAWHYAHQGVDEVPVLTAASISERLAHLGWPTPDLSQATGATVEQVFPLWIKIRSTQDTDAAFTFAPKDAVNLSDEVMIASVNAARDPVNPANNTRRNADGRSITRRASRARVVESTDDEKDDDEGMDSTSVRLSRAASRIDGISEPDDETTSGAAADVDAGGDDKVMDDTAGGEVADEGSARNGAGSKGKDGPARRAKQKNNQEDENAEPRKKRKMKGGDDGKAKGTQEVADEPRQPRVRKPSSKAAEAAATGISTTRSSAGSSRATRPKSNTTATSKSTARKAVQRS</sequence>